<dbReference type="Proteomes" id="UP000183107">
    <property type="component" value="Unassembled WGS sequence"/>
</dbReference>
<keyword evidence="1" id="KW-1133">Transmembrane helix</keyword>
<feature type="transmembrane region" description="Helical" evidence="1">
    <location>
        <begin position="6"/>
        <end position="27"/>
    </location>
</feature>
<proteinExistence type="predicted"/>
<name>A0A1I4YFB2_9PROT</name>
<protein>
    <submittedName>
        <fullName evidence="2">Uncharacterized protein</fullName>
    </submittedName>
</protein>
<keyword evidence="1" id="KW-0472">Membrane</keyword>
<dbReference type="EMBL" id="FOVJ01000001">
    <property type="protein sequence ID" value="SFN36300.1"/>
    <property type="molecule type" value="Genomic_DNA"/>
</dbReference>
<dbReference type="AlphaFoldDB" id="A0A1I4YFB2"/>
<feature type="transmembrane region" description="Helical" evidence="1">
    <location>
        <begin position="48"/>
        <end position="69"/>
    </location>
</feature>
<evidence type="ECO:0000313" key="3">
    <source>
        <dbReference type="Proteomes" id="UP000183107"/>
    </source>
</evidence>
<evidence type="ECO:0000313" key="2">
    <source>
        <dbReference type="EMBL" id="SFN36300.1"/>
    </source>
</evidence>
<gene>
    <name evidence="2" type="ORF">SAMN05216386_0651</name>
</gene>
<evidence type="ECO:0000256" key="1">
    <source>
        <dbReference type="SAM" id="Phobius"/>
    </source>
</evidence>
<organism evidence="2 3">
    <name type="scientific">Nitrosospira briensis</name>
    <dbReference type="NCBI Taxonomy" id="35799"/>
    <lineage>
        <taxon>Bacteria</taxon>
        <taxon>Pseudomonadati</taxon>
        <taxon>Pseudomonadota</taxon>
        <taxon>Betaproteobacteria</taxon>
        <taxon>Nitrosomonadales</taxon>
        <taxon>Nitrosomonadaceae</taxon>
        <taxon>Nitrosospira</taxon>
    </lineage>
</organism>
<keyword evidence="1" id="KW-0812">Transmembrane</keyword>
<reference evidence="3" key="1">
    <citation type="submission" date="2016-10" db="EMBL/GenBank/DDBJ databases">
        <authorList>
            <person name="Varghese N."/>
        </authorList>
    </citation>
    <scope>NUCLEOTIDE SEQUENCE [LARGE SCALE GENOMIC DNA]</scope>
    <source>
        <strain evidence="3">Nsp8</strain>
    </source>
</reference>
<accession>A0A1I4YFB2</accession>
<keyword evidence="3" id="KW-1185">Reference proteome</keyword>
<sequence>MDLSSVLHAISTGIRFYLIPIGDVLHIRLARHRRNAHTGNIMLRIRTFGLVLIMLGLPLQGVLAAIMPLCAQAKNVAAAGPGTQIPSVIIPSAACTQHDGAGHEPPVDNDGTLNEANFSLSCDGVVCHISGNALPPSASLLNLAGGHSYAISSDCRFTSSFPHQPQRPPLA</sequence>